<dbReference type="EMBL" id="ABXH02000003">
    <property type="protein sequence ID" value="EEP45123.1"/>
    <property type="molecule type" value="Genomic_DNA"/>
</dbReference>
<sequence>MLGHGLSFVHTGSATRALPCVQIGKMVYRSEQSKRKNYGNQQR</sequence>
<protein>
    <submittedName>
        <fullName evidence="1">Uncharacterized protein</fullName>
    </submittedName>
</protein>
<reference evidence="1 2" key="1">
    <citation type="submission" date="2009-04" db="EMBL/GenBank/DDBJ databases">
        <authorList>
            <person name="Weinstock G."/>
            <person name="Sodergren E."/>
            <person name="Clifton S."/>
            <person name="Fulton L."/>
            <person name="Fulton B."/>
            <person name="Courtney L."/>
            <person name="Fronick C."/>
            <person name="Harrison M."/>
            <person name="Strong C."/>
            <person name="Farmer C."/>
            <person name="Delahaunty K."/>
            <person name="Markovic C."/>
            <person name="Hall O."/>
            <person name="Minx P."/>
            <person name="Tomlinson C."/>
            <person name="Mitreva M."/>
            <person name="Nelson J."/>
            <person name="Hou S."/>
            <person name="Wollam A."/>
            <person name="Pepin K.H."/>
            <person name="Johnson M."/>
            <person name="Bhonagiri V."/>
            <person name="Nash W.E."/>
            <person name="Warren W."/>
            <person name="Chinwalla A."/>
            <person name="Mardis E.R."/>
            <person name="Wilson R.K."/>
        </authorList>
    </citation>
    <scope>NUCLEOTIDE SEQUENCE [LARGE SCALE GENOMIC DNA]</scope>
    <source>
        <strain evidence="1 2">DSM 13280</strain>
    </source>
</reference>
<evidence type="ECO:0000313" key="1">
    <source>
        <dbReference type="EMBL" id="EEP45123.1"/>
    </source>
</evidence>
<dbReference type="AlphaFoldDB" id="C4F805"/>
<evidence type="ECO:0000313" key="2">
    <source>
        <dbReference type="Proteomes" id="UP000003295"/>
    </source>
</evidence>
<gene>
    <name evidence="1" type="ORF">COLINT_02172</name>
</gene>
<name>C4F805_9ACTN</name>
<comment type="caution">
    <text evidence="1">The sequence shown here is derived from an EMBL/GenBank/DDBJ whole genome shotgun (WGS) entry which is preliminary data.</text>
</comment>
<organism evidence="1 2">
    <name type="scientific">Collinsella intestinalis DSM 13280</name>
    <dbReference type="NCBI Taxonomy" id="521003"/>
    <lineage>
        <taxon>Bacteria</taxon>
        <taxon>Bacillati</taxon>
        <taxon>Actinomycetota</taxon>
        <taxon>Coriobacteriia</taxon>
        <taxon>Coriobacteriales</taxon>
        <taxon>Coriobacteriaceae</taxon>
        <taxon>Collinsella</taxon>
    </lineage>
</organism>
<dbReference type="HOGENOM" id="CLU_3232207_0_0_11"/>
<accession>C4F805</accession>
<dbReference type="Proteomes" id="UP000003295">
    <property type="component" value="Unassembled WGS sequence"/>
</dbReference>
<proteinExistence type="predicted"/>